<feature type="region of interest" description="Disordered" evidence="1">
    <location>
        <begin position="1"/>
        <end position="40"/>
    </location>
</feature>
<accession>U4L3F7</accession>
<dbReference type="EMBL" id="HF935513">
    <property type="protein sequence ID" value="CCX10113.2"/>
    <property type="molecule type" value="Genomic_DNA"/>
</dbReference>
<gene>
    <name evidence="2" type="ORF">PCON_09706</name>
</gene>
<reference evidence="2 3" key="1">
    <citation type="journal article" date="2013" name="PLoS Genet.">
        <title>The genome and development-dependent transcriptomes of Pyronema confluens: a window into fungal evolution.</title>
        <authorList>
            <person name="Traeger S."/>
            <person name="Altegoer F."/>
            <person name="Freitag M."/>
            <person name="Gabaldon T."/>
            <person name="Kempken F."/>
            <person name="Kumar A."/>
            <person name="Marcet-Houben M."/>
            <person name="Poggeler S."/>
            <person name="Stajich J.E."/>
            <person name="Nowrousian M."/>
        </authorList>
    </citation>
    <scope>NUCLEOTIDE SEQUENCE [LARGE SCALE GENOMIC DNA]</scope>
    <source>
        <strain evidence="3">CBS 100304</strain>
        <tissue evidence="2">Vegetative mycelium</tissue>
    </source>
</reference>
<protein>
    <submittedName>
        <fullName evidence="2">Uncharacterized protein</fullName>
    </submittedName>
</protein>
<proteinExistence type="predicted"/>
<sequence>MSNPSSFLPLPDVDAAPSASLPATSSVPPSSPPVHASSAVQSGIADLAEAAAASPSPAPVPSTSSVFVLSPAPLPTQKRTLQLAGLPIDGTVIFDRLSPAERAAAVDDLWLAYPDVERHIVATHIRWQCHKLRSEKKRQAGRQAKAAAARAAAAAAAVASAVTVSTSAAVIPPDSLTLK</sequence>
<dbReference type="Proteomes" id="UP000018144">
    <property type="component" value="Unassembled WGS sequence"/>
</dbReference>
<feature type="compositionally biased region" description="Low complexity" evidence="1">
    <location>
        <begin position="15"/>
        <end position="40"/>
    </location>
</feature>
<evidence type="ECO:0000256" key="1">
    <source>
        <dbReference type="SAM" id="MobiDB-lite"/>
    </source>
</evidence>
<dbReference type="AlphaFoldDB" id="U4L3F7"/>
<name>U4L3F7_PYROM</name>
<evidence type="ECO:0000313" key="2">
    <source>
        <dbReference type="EMBL" id="CCX10113.2"/>
    </source>
</evidence>
<evidence type="ECO:0000313" key="3">
    <source>
        <dbReference type="Proteomes" id="UP000018144"/>
    </source>
</evidence>
<keyword evidence="3" id="KW-1185">Reference proteome</keyword>
<organism evidence="2 3">
    <name type="scientific">Pyronema omphalodes (strain CBS 100304)</name>
    <name type="common">Pyronema confluens</name>
    <dbReference type="NCBI Taxonomy" id="1076935"/>
    <lineage>
        <taxon>Eukaryota</taxon>
        <taxon>Fungi</taxon>
        <taxon>Dikarya</taxon>
        <taxon>Ascomycota</taxon>
        <taxon>Pezizomycotina</taxon>
        <taxon>Pezizomycetes</taxon>
        <taxon>Pezizales</taxon>
        <taxon>Pyronemataceae</taxon>
        <taxon>Pyronema</taxon>
    </lineage>
</organism>